<name>A0AAW0QUC8_9PEZI</name>
<keyword evidence="3" id="KW-1185">Reference proteome</keyword>
<protein>
    <submittedName>
        <fullName evidence="2">Uncharacterized protein</fullName>
    </submittedName>
</protein>
<feature type="compositionally biased region" description="Low complexity" evidence="1">
    <location>
        <begin position="43"/>
        <end position="52"/>
    </location>
</feature>
<dbReference type="AlphaFoldDB" id="A0AAW0QUC8"/>
<reference evidence="2 3" key="1">
    <citation type="submission" date="2023-01" db="EMBL/GenBank/DDBJ databases">
        <title>Analysis of 21 Apiospora genomes using comparative genomics revels a genus with tremendous synthesis potential of carbohydrate active enzymes and secondary metabolites.</title>
        <authorList>
            <person name="Sorensen T."/>
        </authorList>
    </citation>
    <scope>NUCLEOTIDE SEQUENCE [LARGE SCALE GENOMIC DNA]</scope>
    <source>
        <strain evidence="2 3">CBS 117206</strain>
    </source>
</reference>
<organism evidence="2 3">
    <name type="scientific">Apiospora kogelbergensis</name>
    <dbReference type="NCBI Taxonomy" id="1337665"/>
    <lineage>
        <taxon>Eukaryota</taxon>
        <taxon>Fungi</taxon>
        <taxon>Dikarya</taxon>
        <taxon>Ascomycota</taxon>
        <taxon>Pezizomycotina</taxon>
        <taxon>Sordariomycetes</taxon>
        <taxon>Xylariomycetidae</taxon>
        <taxon>Amphisphaeriales</taxon>
        <taxon>Apiosporaceae</taxon>
        <taxon>Apiospora</taxon>
    </lineage>
</organism>
<comment type="caution">
    <text evidence="2">The sequence shown here is derived from an EMBL/GenBank/DDBJ whole genome shotgun (WGS) entry which is preliminary data.</text>
</comment>
<gene>
    <name evidence="2" type="ORF">PG999_008404</name>
</gene>
<evidence type="ECO:0000313" key="2">
    <source>
        <dbReference type="EMBL" id="KAK8105045.1"/>
    </source>
</evidence>
<feature type="compositionally biased region" description="Polar residues" evidence="1">
    <location>
        <begin position="18"/>
        <end position="31"/>
    </location>
</feature>
<sequence>MSMREDRSSSHHRRTFGTAPSSQHYYGQQNPRAAAATTRMGYNHNSSNNNNYPQNTVSSYATTAVNSATVPAAWQLPNDPLTFPPLTLQTPPLLPPSAYASAQHRGRYHHHNNKDLLSAEMTATAKLFDGSTFYHPGQNDDGVSSESSRSQEEEEDRDSRRSDEPFSDRYLAARERARLLQQGTDVENMAHLFPLPPSRKGPLANMTPPSSSHGRHPSGSPHKKGGPLETSWLTMHD</sequence>
<evidence type="ECO:0000256" key="1">
    <source>
        <dbReference type="SAM" id="MobiDB-lite"/>
    </source>
</evidence>
<feature type="region of interest" description="Disordered" evidence="1">
    <location>
        <begin position="130"/>
        <end position="168"/>
    </location>
</feature>
<feature type="region of interest" description="Disordered" evidence="1">
    <location>
        <begin position="1"/>
        <end position="52"/>
    </location>
</feature>
<proteinExistence type="predicted"/>
<feature type="compositionally biased region" description="Basic residues" evidence="1">
    <location>
        <begin position="213"/>
        <end position="225"/>
    </location>
</feature>
<dbReference type="Proteomes" id="UP001392437">
    <property type="component" value="Unassembled WGS sequence"/>
</dbReference>
<dbReference type="EMBL" id="JAQQWP010000008">
    <property type="protein sequence ID" value="KAK8105045.1"/>
    <property type="molecule type" value="Genomic_DNA"/>
</dbReference>
<evidence type="ECO:0000313" key="3">
    <source>
        <dbReference type="Proteomes" id="UP001392437"/>
    </source>
</evidence>
<accession>A0AAW0QUC8</accession>
<feature type="region of interest" description="Disordered" evidence="1">
    <location>
        <begin position="191"/>
        <end position="237"/>
    </location>
</feature>
<feature type="compositionally biased region" description="Basic and acidic residues" evidence="1">
    <location>
        <begin position="157"/>
        <end position="168"/>
    </location>
</feature>